<protein>
    <submittedName>
        <fullName evidence="4">TetR/AcrR family transcriptional regulator</fullName>
    </submittedName>
</protein>
<proteinExistence type="predicted"/>
<dbReference type="Gene3D" id="1.10.357.10">
    <property type="entry name" value="Tetracycline Repressor, domain 2"/>
    <property type="match status" value="1"/>
</dbReference>
<dbReference type="PRINTS" id="PR00455">
    <property type="entry name" value="HTHTETR"/>
</dbReference>
<comment type="caution">
    <text evidence="4">The sequence shown here is derived from an EMBL/GenBank/DDBJ whole genome shotgun (WGS) entry which is preliminary data.</text>
</comment>
<evidence type="ECO:0000313" key="5">
    <source>
        <dbReference type="Proteomes" id="UP001230156"/>
    </source>
</evidence>
<dbReference type="EMBL" id="JAUYVI010000012">
    <property type="protein sequence ID" value="MDQ7251473.1"/>
    <property type="molecule type" value="Genomic_DNA"/>
</dbReference>
<dbReference type="InterPro" id="IPR009057">
    <property type="entry name" value="Homeodomain-like_sf"/>
</dbReference>
<keyword evidence="5" id="KW-1185">Reference proteome</keyword>
<dbReference type="RefSeq" id="WP_379961887.1">
    <property type="nucleotide sequence ID" value="NZ_JAUYVI010000012.1"/>
</dbReference>
<dbReference type="PANTHER" id="PTHR30055">
    <property type="entry name" value="HTH-TYPE TRANSCRIPTIONAL REGULATOR RUTR"/>
    <property type="match status" value="1"/>
</dbReference>
<organism evidence="4 5">
    <name type="scientific">Dongia sedimenti</name>
    <dbReference type="NCBI Taxonomy" id="3064282"/>
    <lineage>
        <taxon>Bacteria</taxon>
        <taxon>Pseudomonadati</taxon>
        <taxon>Pseudomonadota</taxon>
        <taxon>Alphaproteobacteria</taxon>
        <taxon>Rhodospirillales</taxon>
        <taxon>Dongiaceae</taxon>
        <taxon>Dongia</taxon>
    </lineage>
</organism>
<dbReference type="InterPro" id="IPR050109">
    <property type="entry name" value="HTH-type_TetR-like_transc_reg"/>
</dbReference>
<accession>A0ABU0YXU1</accession>
<dbReference type="SUPFAM" id="SSF46689">
    <property type="entry name" value="Homeodomain-like"/>
    <property type="match status" value="1"/>
</dbReference>
<evidence type="ECO:0000256" key="2">
    <source>
        <dbReference type="PROSITE-ProRule" id="PRU00335"/>
    </source>
</evidence>
<dbReference type="Proteomes" id="UP001230156">
    <property type="component" value="Unassembled WGS sequence"/>
</dbReference>
<dbReference type="InterPro" id="IPR001647">
    <property type="entry name" value="HTH_TetR"/>
</dbReference>
<dbReference type="PROSITE" id="PS50977">
    <property type="entry name" value="HTH_TETR_2"/>
    <property type="match status" value="1"/>
</dbReference>
<keyword evidence="1 2" id="KW-0238">DNA-binding</keyword>
<dbReference type="Pfam" id="PF00440">
    <property type="entry name" value="TetR_N"/>
    <property type="match status" value="1"/>
</dbReference>
<dbReference type="PANTHER" id="PTHR30055:SF226">
    <property type="entry name" value="HTH-TYPE TRANSCRIPTIONAL REGULATOR PKSA"/>
    <property type="match status" value="1"/>
</dbReference>
<evidence type="ECO:0000259" key="3">
    <source>
        <dbReference type="PROSITE" id="PS50977"/>
    </source>
</evidence>
<name>A0ABU0YXU1_9PROT</name>
<sequence>MTAEAETLDEATAAGCPKDAAGDPCAVARRRDKEATKQALLAAAVEVFAQRGFDGATTKEVATRAGVNEGLIQRYFGGKAGLLQAIVGNMCGERLTACRMAPPSDNLKTEIATVLRHEIMQADANRDFLRVFIARALVDPDLAATLKAHYKDNRMPQLVKRLKHFQAEGTLDPAVDLETLAATITTFAFGLGFMQQVVLSEDPKYLEGIIDSIAETVVKATARNDARSCIAGGQASP</sequence>
<gene>
    <name evidence="4" type="ORF">Q8A70_27555</name>
</gene>
<dbReference type="InterPro" id="IPR036271">
    <property type="entry name" value="Tet_transcr_reg_TetR-rel_C_sf"/>
</dbReference>
<feature type="DNA-binding region" description="H-T-H motif" evidence="2">
    <location>
        <begin position="57"/>
        <end position="76"/>
    </location>
</feature>
<dbReference type="SUPFAM" id="SSF48498">
    <property type="entry name" value="Tetracyclin repressor-like, C-terminal domain"/>
    <property type="match status" value="1"/>
</dbReference>
<evidence type="ECO:0000256" key="1">
    <source>
        <dbReference type="ARBA" id="ARBA00023125"/>
    </source>
</evidence>
<dbReference type="Gene3D" id="1.10.10.60">
    <property type="entry name" value="Homeodomain-like"/>
    <property type="match status" value="1"/>
</dbReference>
<reference evidence="5" key="1">
    <citation type="submission" date="2023-08" db="EMBL/GenBank/DDBJ databases">
        <title>Rhodospirillaceae gen. nov., a novel taxon isolated from the Yangtze River Yuezi River estuary sludge.</title>
        <authorList>
            <person name="Ruan L."/>
        </authorList>
    </citation>
    <scope>NUCLEOTIDE SEQUENCE [LARGE SCALE GENOMIC DNA]</scope>
    <source>
        <strain evidence="5">R-7</strain>
    </source>
</reference>
<feature type="domain" description="HTH tetR-type" evidence="3">
    <location>
        <begin position="34"/>
        <end position="94"/>
    </location>
</feature>
<evidence type="ECO:0000313" key="4">
    <source>
        <dbReference type="EMBL" id="MDQ7251473.1"/>
    </source>
</evidence>